<dbReference type="AlphaFoldDB" id="A0A037ZQ60"/>
<evidence type="ECO:0000313" key="2">
    <source>
        <dbReference type="EMBL" id="KAJ56962.1"/>
    </source>
</evidence>
<dbReference type="RefSeq" id="WP_035255097.1">
    <property type="nucleotide sequence ID" value="NZ_JFKE01000001.1"/>
</dbReference>
<reference evidence="2 3" key="1">
    <citation type="submission" date="2014-03" db="EMBL/GenBank/DDBJ databases">
        <title>Draft Genome Sequence of Actibacterium mucosum KCTC 23349, a Marine Alphaproteobacterium with Complex Ionic Requirements Isolated from Mediterranean Seawater at Malvarrosa Beach, Valencia, Spain.</title>
        <authorList>
            <person name="Arahal D.R."/>
            <person name="Shao Z."/>
            <person name="Lai Q."/>
            <person name="Pujalte M.J."/>
        </authorList>
    </citation>
    <scope>NUCLEOTIDE SEQUENCE [LARGE SCALE GENOMIC DNA]</scope>
    <source>
        <strain evidence="2 3">KCTC 23349</strain>
    </source>
</reference>
<proteinExistence type="predicted"/>
<evidence type="ECO:0000256" key="1">
    <source>
        <dbReference type="SAM" id="Phobius"/>
    </source>
</evidence>
<keyword evidence="3" id="KW-1185">Reference proteome</keyword>
<name>A0A037ZQ60_9RHOB</name>
<evidence type="ECO:0000313" key="3">
    <source>
        <dbReference type="Proteomes" id="UP000026249"/>
    </source>
</evidence>
<dbReference type="EMBL" id="JFKE01000001">
    <property type="protein sequence ID" value="KAJ56962.1"/>
    <property type="molecule type" value="Genomic_DNA"/>
</dbReference>
<accession>A0A037ZQ60</accession>
<keyword evidence="1" id="KW-0472">Membrane</keyword>
<sequence>MELIISLLAGAVGGNAAGRAIKSIDQGALINSIAGVVGGGIGGQLLSMVGAGALAGGGTDVMGIIGQVASGGVGGGVVLAIVSALRKILAK</sequence>
<dbReference type="STRING" id="1454373.ACMU_00280"/>
<keyword evidence="1" id="KW-1133">Transmembrane helix</keyword>
<evidence type="ECO:0008006" key="4">
    <source>
        <dbReference type="Google" id="ProtNLM"/>
    </source>
</evidence>
<feature type="transmembrane region" description="Helical" evidence="1">
    <location>
        <begin position="64"/>
        <end position="85"/>
    </location>
</feature>
<comment type="caution">
    <text evidence="2">The sequence shown here is derived from an EMBL/GenBank/DDBJ whole genome shotgun (WGS) entry which is preliminary data.</text>
</comment>
<keyword evidence="1" id="KW-0812">Transmembrane</keyword>
<dbReference type="Proteomes" id="UP000026249">
    <property type="component" value="Unassembled WGS sequence"/>
</dbReference>
<organism evidence="2 3">
    <name type="scientific">Actibacterium mucosum KCTC 23349</name>
    <dbReference type="NCBI Taxonomy" id="1454373"/>
    <lineage>
        <taxon>Bacteria</taxon>
        <taxon>Pseudomonadati</taxon>
        <taxon>Pseudomonadota</taxon>
        <taxon>Alphaproteobacteria</taxon>
        <taxon>Rhodobacterales</taxon>
        <taxon>Roseobacteraceae</taxon>
        <taxon>Actibacterium</taxon>
    </lineage>
</organism>
<protein>
    <recommendedName>
        <fullName evidence="4">DNA methyltransferase</fullName>
    </recommendedName>
</protein>
<gene>
    <name evidence="2" type="ORF">ACMU_00280</name>
</gene>